<gene>
    <name evidence="1" type="primary">27</name>
    <name evidence="1" type="ORF">PBI_ZAPNER_27</name>
</gene>
<keyword evidence="2" id="KW-1185">Reference proteome</keyword>
<name>A0A059VB01_9CAUD</name>
<sequence>MPGWIVETITTPTPAVVGVTGGTPTVIATEHKLVEPTAAELVITGGQPLSGPVITPGAAEVTITGGQPVIRQAHIIEPAAAFIGVSGGQPAVTQLTRLTPGAAAIAVTGGQPTITNQSPAAYNTVAAGSTGASSVANFTITASTGADIFVSVSWDRSGGSVSNVTCGGVTMTQIASIEHNNTSANGTLRLYRLAGAGNGTAKTISVSSSGSMWIAASAISFTGVPTTLTPVTNYGSGATASQSVTLTGSVGLLVLSSGAGGAATGTYSEFTGMTNRSNRNANGTQLTQNTVTTSGTVSATSSSSTPWASVFVPF</sequence>
<dbReference type="EMBL" id="KJ567041">
    <property type="protein sequence ID" value="AHZ95481.1"/>
    <property type="molecule type" value="Genomic_DNA"/>
</dbReference>
<proteinExistence type="predicted"/>
<dbReference type="GeneID" id="60335532"/>
<evidence type="ECO:0000313" key="2">
    <source>
        <dbReference type="Proteomes" id="UP000221944"/>
    </source>
</evidence>
<accession>A0A059VB01</accession>
<dbReference type="KEGG" id="vg:60335532"/>
<dbReference type="Proteomes" id="UP000221944">
    <property type="component" value="Segment"/>
</dbReference>
<evidence type="ECO:0000313" key="1">
    <source>
        <dbReference type="EMBL" id="AHZ95481.1"/>
    </source>
</evidence>
<reference evidence="1 2" key="1">
    <citation type="submission" date="2014-03" db="EMBL/GenBank/DDBJ databases">
        <authorList>
            <person name="Kramer Z.J."/>
            <person name="Fasoranti T.O."/>
            <person name="Abrahim M.R."/>
            <person name="Adkins N.L."/>
            <person name="Burke K.A."/>
            <person name="Churilla B.M."/>
            <person name="Cohen K.L."/>
            <person name="Colicchio M.A."/>
            <person name="Genkil J.S."/>
            <person name="Prout A.K."/>
            <person name="Schafer C.E."/>
            <person name="Schwarz A.G."/>
            <person name="Tish M."/>
            <person name="Vispute N."/>
            <person name="Wilkes K.E."/>
            <person name="Williams C.R."/>
            <person name="Xiao X."/>
            <person name="Yoder B.A."/>
            <person name="Yu V.J."/>
            <person name="Lapin J.S."/>
            <person name="Ott C.T."/>
            <person name="Walburn T.D."/>
            <person name="Bradley K.W."/>
            <person name="Clarke D.Q."/>
            <person name="Lewis M.F."/>
            <person name="Barker L.P."/>
            <person name="Bailey C."/>
            <person name="Asai D.J."/>
            <person name="Bowman C.A."/>
            <person name="Russell D.A."/>
            <person name="Pope W.H."/>
            <person name="Jacobs-Sera D."/>
            <person name="Hendrix R.W."/>
            <person name="Hatfull G.F."/>
        </authorList>
    </citation>
    <scope>NUCLEOTIDE SEQUENCE [LARGE SCALE GENOMIC DNA]</scope>
</reference>
<dbReference type="RefSeq" id="YP_009963944.1">
    <property type="nucleotide sequence ID" value="NC_051724.1"/>
</dbReference>
<organism evidence="1 2">
    <name type="scientific">Mycobacterium phage Zapner</name>
    <dbReference type="NCBI Taxonomy" id="1486474"/>
    <lineage>
        <taxon>Viruses</taxon>
        <taxon>Duplodnaviria</taxon>
        <taxon>Heunggongvirae</taxon>
        <taxon>Uroviricota</taxon>
        <taxon>Caudoviricetes</taxon>
        <taxon>Gracegardnervirinae</taxon>
        <taxon>Avanivirus</taxon>
        <taxon>Avanivirus zapner</taxon>
    </lineage>
</organism>
<protein>
    <submittedName>
        <fullName evidence="1">Minor tail protein</fullName>
    </submittedName>
</protein>